<dbReference type="EMBL" id="AHCD03000030">
    <property type="protein sequence ID" value="KAF7787516.1"/>
    <property type="molecule type" value="Genomic_DNA"/>
</dbReference>
<dbReference type="AlphaFoldDB" id="A0A8T0CA04"/>
<proteinExistence type="predicted"/>
<reference evidence="1 2" key="1">
    <citation type="journal article" date="2012" name="J. Bacteriol.">
        <title>Genome sequence of the cycloprodigiosin-producing bacterial strain Pseudoalteromonas rubra ATCC 29570(T).</title>
        <authorList>
            <person name="Xie B.B."/>
            <person name="Shu Y.L."/>
            <person name="Qin Q.L."/>
            <person name="Rong J.C."/>
            <person name="Zhang X.Y."/>
            <person name="Chen X.L."/>
            <person name="Zhou B.C."/>
            <person name="Zhang Y.Z."/>
        </authorList>
    </citation>
    <scope>NUCLEOTIDE SEQUENCE [LARGE SCALE GENOMIC DNA]</scope>
    <source>
        <strain evidence="1 2">DSM 6842</strain>
    </source>
</reference>
<evidence type="ECO:0008006" key="3">
    <source>
        <dbReference type="Google" id="ProtNLM"/>
    </source>
</evidence>
<sequence>MGGITATTFNEQSNRLIGVLSLSELSTNLLMWSHYAHSHKGFCIGFDSTAQFFNQRRSESDEFYHLRKVEYSTHRPTNRMTQLDGTSLLLVKSDDWHYEQEWRMCARLKDAEKVIESTPYPIHLFEFPRTAVKEVILGACIENDFKNQLLAIIRKKYSHATVKQAHISPTEFKLEFTVL</sequence>
<organism evidence="1 2">
    <name type="scientific">Pseudoalteromonas rubra</name>
    <dbReference type="NCBI Taxonomy" id="43658"/>
    <lineage>
        <taxon>Bacteria</taxon>
        <taxon>Pseudomonadati</taxon>
        <taxon>Pseudomonadota</taxon>
        <taxon>Gammaproteobacteria</taxon>
        <taxon>Alteromonadales</taxon>
        <taxon>Pseudoalteromonadaceae</taxon>
        <taxon>Pseudoalteromonas</taxon>
    </lineage>
</organism>
<comment type="caution">
    <text evidence="1">The sequence shown here is derived from an EMBL/GenBank/DDBJ whole genome shotgun (WGS) entry which is preliminary data.</text>
</comment>
<gene>
    <name evidence="1" type="ORF">PRUB_a4619</name>
</gene>
<protein>
    <recommendedName>
        <fullName evidence="3">DUF2971 domain-containing protein</fullName>
    </recommendedName>
</protein>
<accession>A0A8T0CA04</accession>
<name>A0A8T0CA04_9GAMM</name>
<evidence type="ECO:0000313" key="2">
    <source>
        <dbReference type="Proteomes" id="UP000016480"/>
    </source>
</evidence>
<dbReference type="InterPro" id="IPR021352">
    <property type="entry name" value="DUF2971"/>
</dbReference>
<evidence type="ECO:0000313" key="1">
    <source>
        <dbReference type="EMBL" id="KAF7787516.1"/>
    </source>
</evidence>
<dbReference type="Proteomes" id="UP000016480">
    <property type="component" value="Unassembled WGS sequence"/>
</dbReference>
<dbReference type="Pfam" id="PF11185">
    <property type="entry name" value="DUF2971"/>
    <property type="match status" value="1"/>
</dbReference>